<feature type="transmembrane region" description="Helical" evidence="9">
    <location>
        <begin position="328"/>
        <end position="344"/>
    </location>
</feature>
<evidence type="ECO:0000256" key="4">
    <source>
        <dbReference type="ARBA" id="ARBA00022475"/>
    </source>
</evidence>
<dbReference type="InterPro" id="IPR037294">
    <property type="entry name" value="ABC_BtuC-like"/>
</dbReference>
<dbReference type="Proteomes" id="UP000193711">
    <property type="component" value="Unassembled WGS sequence"/>
</dbReference>
<keyword evidence="5 9" id="KW-0812">Transmembrane</keyword>
<proteinExistence type="inferred from homology"/>
<comment type="subcellular location">
    <subcellularLocation>
        <location evidence="1">Cell membrane</location>
        <topology evidence="1">Multi-pass membrane protein</topology>
    </subcellularLocation>
</comment>
<keyword evidence="4" id="KW-1003">Cell membrane</keyword>
<keyword evidence="3" id="KW-0813">Transport</keyword>
<dbReference type="SUPFAM" id="SSF81345">
    <property type="entry name" value="ABC transporter involved in vitamin B12 uptake, BtuC"/>
    <property type="match status" value="1"/>
</dbReference>
<dbReference type="InterPro" id="IPR000522">
    <property type="entry name" value="ABC_transptr_permease_BtuC"/>
</dbReference>
<dbReference type="GO" id="GO:0005886">
    <property type="term" value="C:plasma membrane"/>
    <property type="evidence" value="ECO:0007669"/>
    <property type="project" value="UniProtKB-SubCell"/>
</dbReference>
<feature type="transmembrane region" description="Helical" evidence="9">
    <location>
        <begin position="137"/>
        <end position="156"/>
    </location>
</feature>
<dbReference type="Gene3D" id="1.10.3470.10">
    <property type="entry name" value="ABC transporter involved in vitamin B12 uptake, BtuC"/>
    <property type="match status" value="1"/>
</dbReference>
<dbReference type="PANTHER" id="PTHR30472">
    <property type="entry name" value="FERRIC ENTEROBACTIN TRANSPORT SYSTEM PERMEASE PROTEIN"/>
    <property type="match status" value="1"/>
</dbReference>
<protein>
    <submittedName>
        <fullName evidence="10">Iron complex transport system permease protein</fullName>
    </submittedName>
</protein>
<dbReference type="EMBL" id="FXBM01000002">
    <property type="protein sequence ID" value="SMH42525.1"/>
    <property type="molecule type" value="Genomic_DNA"/>
</dbReference>
<evidence type="ECO:0000256" key="2">
    <source>
        <dbReference type="ARBA" id="ARBA00007935"/>
    </source>
</evidence>
<sequence>MSAGSSTPLRRPATDDTRGRGAGRTRTVALVAALAALVVACVLSLVYGSREIPFGEIWPALTAPDPDSIADAAVQGRIPRTVLALLVGASLGLAGAVMQGMTRNPLADPGILGLNAGASLAVVLGISTIGATSLPQFIWLAFVGAAAAGAFVYAVASLGREGATPLKLALAGAATAAALTSLLTAVLLTQDETLNRFRFWQVGGVGGAETTGILQVLPFLAVGAALALGSARGLDALALGDDLAIGLGCRVGRIRLVAGVAAVLLCGAATAIAGPIGFIGLIVPHLARRVTGPSHAWLLPFSALLGALLLLVADVLGRVVARPSDVEVGIVTALIGAPVLIAIVRRSKVRAL</sequence>
<feature type="region of interest" description="Disordered" evidence="8">
    <location>
        <begin position="1"/>
        <end position="21"/>
    </location>
</feature>
<dbReference type="CDD" id="cd06550">
    <property type="entry name" value="TM_ABC_iron-siderophores_like"/>
    <property type="match status" value="1"/>
</dbReference>
<keyword evidence="11" id="KW-1185">Reference proteome</keyword>
<organism evidence="10 11">
    <name type="scientific">Rathayibacter oskolensis</name>
    <dbReference type="NCBI Taxonomy" id="1891671"/>
    <lineage>
        <taxon>Bacteria</taxon>
        <taxon>Bacillati</taxon>
        <taxon>Actinomycetota</taxon>
        <taxon>Actinomycetes</taxon>
        <taxon>Micrococcales</taxon>
        <taxon>Microbacteriaceae</taxon>
        <taxon>Rathayibacter</taxon>
    </lineage>
</organism>
<evidence type="ECO:0000256" key="7">
    <source>
        <dbReference type="ARBA" id="ARBA00023136"/>
    </source>
</evidence>
<dbReference type="AlphaFoldDB" id="A0A1X7NW50"/>
<reference evidence="11" key="1">
    <citation type="submission" date="2017-04" db="EMBL/GenBank/DDBJ databases">
        <authorList>
            <person name="Varghese N."/>
            <person name="Submissions S."/>
        </authorList>
    </citation>
    <scope>NUCLEOTIDE SEQUENCE [LARGE SCALE GENOMIC DNA]</scope>
    <source>
        <strain evidence="11">VKM Ac-2121</strain>
    </source>
</reference>
<dbReference type="RefSeq" id="WP_085476475.1">
    <property type="nucleotide sequence ID" value="NZ_FXBM01000002.1"/>
</dbReference>
<evidence type="ECO:0000256" key="8">
    <source>
        <dbReference type="SAM" id="MobiDB-lite"/>
    </source>
</evidence>
<evidence type="ECO:0000256" key="1">
    <source>
        <dbReference type="ARBA" id="ARBA00004651"/>
    </source>
</evidence>
<feature type="transmembrane region" description="Helical" evidence="9">
    <location>
        <begin position="295"/>
        <end position="316"/>
    </location>
</feature>
<feature type="transmembrane region" description="Helical" evidence="9">
    <location>
        <begin position="168"/>
        <end position="188"/>
    </location>
</feature>
<feature type="transmembrane region" description="Helical" evidence="9">
    <location>
        <begin position="256"/>
        <end position="283"/>
    </location>
</feature>
<feature type="transmembrane region" description="Helical" evidence="9">
    <location>
        <begin position="78"/>
        <end position="98"/>
    </location>
</feature>
<dbReference type="PANTHER" id="PTHR30472:SF1">
    <property type="entry name" value="FE(3+) DICITRATE TRANSPORT SYSTEM PERMEASE PROTEIN FECC-RELATED"/>
    <property type="match status" value="1"/>
</dbReference>
<evidence type="ECO:0000256" key="3">
    <source>
        <dbReference type="ARBA" id="ARBA00022448"/>
    </source>
</evidence>
<evidence type="ECO:0000256" key="9">
    <source>
        <dbReference type="SAM" id="Phobius"/>
    </source>
</evidence>
<accession>A0A1X7NW50</accession>
<dbReference type="OrthoDB" id="9782305at2"/>
<feature type="transmembrane region" description="Helical" evidence="9">
    <location>
        <begin position="28"/>
        <end position="48"/>
    </location>
</feature>
<keyword evidence="6 9" id="KW-1133">Transmembrane helix</keyword>
<evidence type="ECO:0000256" key="6">
    <source>
        <dbReference type="ARBA" id="ARBA00022989"/>
    </source>
</evidence>
<evidence type="ECO:0000313" key="11">
    <source>
        <dbReference type="Proteomes" id="UP000193711"/>
    </source>
</evidence>
<feature type="transmembrane region" description="Helical" evidence="9">
    <location>
        <begin position="110"/>
        <end position="131"/>
    </location>
</feature>
<dbReference type="Pfam" id="PF01032">
    <property type="entry name" value="FecCD"/>
    <property type="match status" value="1"/>
</dbReference>
<name>A0A1X7NW50_9MICO</name>
<comment type="similarity">
    <text evidence="2">Belongs to the binding-protein-dependent transport system permease family. FecCD subfamily.</text>
</comment>
<evidence type="ECO:0000313" key="10">
    <source>
        <dbReference type="EMBL" id="SMH42525.1"/>
    </source>
</evidence>
<keyword evidence="7 9" id="KW-0472">Membrane</keyword>
<gene>
    <name evidence="10" type="ORF">SAMN06295885_2009</name>
</gene>
<dbReference type="FunFam" id="1.10.3470.10:FF:000001">
    <property type="entry name" value="Vitamin B12 ABC transporter permease BtuC"/>
    <property type="match status" value="1"/>
</dbReference>
<dbReference type="STRING" id="1891671.SAMN06295885_2009"/>
<dbReference type="GO" id="GO:0022857">
    <property type="term" value="F:transmembrane transporter activity"/>
    <property type="evidence" value="ECO:0007669"/>
    <property type="project" value="InterPro"/>
</dbReference>
<evidence type="ECO:0000256" key="5">
    <source>
        <dbReference type="ARBA" id="ARBA00022692"/>
    </source>
</evidence>
<dbReference type="GO" id="GO:0033214">
    <property type="term" value="P:siderophore-iron import into cell"/>
    <property type="evidence" value="ECO:0007669"/>
    <property type="project" value="TreeGrafter"/>
</dbReference>